<dbReference type="SUPFAM" id="SSF54373">
    <property type="entry name" value="FAD-linked reductases, C-terminal domain"/>
    <property type="match status" value="1"/>
</dbReference>
<dbReference type="PANTHER" id="PTHR10961:SF10">
    <property type="entry name" value="FAD DEPENDENT OXIDOREDUCTASE DOMAIN-CONTAINING PROTEIN"/>
    <property type="match status" value="1"/>
</dbReference>
<dbReference type="RefSeq" id="WP_168623702.1">
    <property type="nucleotide sequence ID" value="NZ_JAAZQQ010000003.1"/>
</dbReference>
<proteinExistence type="predicted"/>
<dbReference type="Proteomes" id="UP000526408">
    <property type="component" value="Unassembled WGS sequence"/>
</dbReference>
<evidence type="ECO:0000256" key="3">
    <source>
        <dbReference type="ARBA" id="ARBA00022827"/>
    </source>
</evidence>
<evidence type="ECO:0000313" key="7">
    <source>
        <dbReference type="Proteomes" id="UP000526408"/>
    </source>
</evidence>
<evidence type="ECO:0000259" key="5">
    <source>
        <dbReference type="Pfam" id="PF01266"/>
    </source>
</evidence>
<dbReference type="EMBL" id="JAAZQQ010000003">
    <property type="protein sequence ID" value="NKX45327.1"/>
    <property type="molecule type" value="Genomic_DNA"/>
</dbReference>
<comment type="caution">
    <text evidence="6">The sequence shown here is derived from an EMBL/GenBank/DDBJ whole genome shotgun (WGS) entry which is preliminary data.</text>
</comment>
<gene>
    <name evidence="6" type="ORF">HCU73_12085</name>
</gene>
<dbReference type="AlphaFoldDB" id="A0A7X6JXA6"/>
<reference evidence="6 7" key="1">
    <citation type="submission" date="2020-04" db="EMBL/GenBank/DDBJ databases">
        <authorList>
            <person name="Yoon J."/>
        </authorList>
    </citation>
    <scope>NUCLEOTIDE SEQUENCE [LARGE SCALE GENOMIC DNA]</scope>
    <source>
        <strain evidence="6 7">KMU-115</strain>
    </source>
</reference>
<accession>A0A7X6JXA6</accession>
<protein>
    <submittedName>
        <fullName evidence="6">FAD-dependent oxidoreductase</fullName>
    </submittedName>
</protein>
<keyword evidence="7" id="KW-1185">Reference proteome</keyword>
<organism evidence="6 7">
    <name type="scientific">Roseicyclus persicicus</name>
    <dbReference type="NCBI Taxonomy" id="2650661"/>
    <lineage>
        <taxon>Bacteria</taxon>
        <taxon>Pseudomonadati</taxon>
        <taxon>Pseudomonadota</taxon>
        <taxon>Alphaproteobacteria</taxon>
        <taxon>Rhodobacterales</taxon>
        <taxon>Roseobacteraceae</taxon>
        <taxon>Roseicyclus</taxon>
    </lineage>
</organism>
<dbReference type="PANTHER" id="PTHR10961">
    <property type="entry name" value="PEROXISOMAL SARCOSINE OXIDASE"/>
    <property type="match status" value="1"/>
</dbReference>
<keyword evidence="4" id="KW-0560">Oxidoreductase</keyword>
<dbReference type="InterPro" id="IPR036188">
    <property type="entry name" value="FAD/NAD-bd_sf"/>
</dbReference>
<evidence type="ECO:0000256" key="4">
    <source>
        <dbReference type="ARBA" id="ARBA00023002"/>
    </source>
</evidence>
<evidence type="ECO:0000256" key="2">
    <source>
        <dbReference type="ARBA" id="ARBA00022630"/>
    </source>
</evidence>
<dbReference type="Gene3D" id="3.30.9.10">
    <property type="entry name" value="D-Amino Acid Oxidase, subunit A, domain 2"/>
    <property type="match status" value="1"/>
</dbReference>
<feature type="domain" description="FAD dependent oxidoreductase" evidence="5">
    <location>
        <begin position="5"/>
        <end position="365"/>
    </location>
</feature>
<evidence type="ECO:0000313" key="6">
    <source>
        <dbReference type="EMBL" id="NKX45327.1"/>
    </source>
</evidence>
<dbReference type="InterPro" id="IPR006076">
    <property type="entry name" value="FAD-dep_OxRdtase"/>
</dbReference>
<dbReference type="GO" id="GO:0008115">
    <property type="term" value="F:sarcosine oxidase activity"/>
    <property type="evidence" value="ECO:0007669"/>
    <property type="project" value="TreeGrafter"/>
</dbReference>
<dbReference type="SUPFAM" id="SSF51905">
    <property type="entry name" value="FAD/NAD(P)-binding domain"/>
    <property type="match status" value="1"/>
</dbReference>
<dbReference type="GO" id="GO:0050660">
    <property type="term" value="F:flavin adenine dinucleotide binding"/>
    <property type="evidence" value="ECO:0007669"/>
    <property type="project" value="InterPro"/>
</dbReference>
<keyword evidence="2" id="KW-0285">Flavoprotein</keyword>
<dbReference type="Pfam" id="PF01266">
    <property type="entry name" value="DAO"/>
    <property type="match status" value="1"/>
</dbReference>
<dbReference type="Gene3D" id="3.50.50.60">
    <property type="entry name" value="FAD/NAD(P)-binding domain"/>
    <property type="match status" value="1"/>
</dbReference>
<sequence>MGTVDVAVVGRGLMGTACARHLAGAGLRVALVGPDEPADRAAHDGPFGSFHDAGRITRAIAQDPVWARLATRSIARYAELEARGGLPFYNARGGLMAGPATGPMAGFTAGVLDTSARLGLRHELLAGPTLAARFPMFRLPGDGVAVLDPVGGVIDPRAMRLAEERLAVAAGAEVIATHAVARDGATLALADGGRVSADHVVLATGGWAAAQPLTGARPAMRVYQRTVLFAEVTEAEAARLSDMPSLIWVPEGSDTDLYLLPPVRYPDGRLRLKIGGEADSPEARDGAALNAWFRTEGSAAAGAALRDALTTLMPDLAIAGTSTGACAVSFTETGYPYIARLDAHVTLLTGGNGAAAKCADELGRLGALAALGGDVAAEGLGTDFGPVFA</sequence>
<evidence type="ECO:0000256" key="1">
    <source>
        <dbReference type="ARBA" id="ARBA00001974"/>
    </source>
</evidence>
<dbReference type="InterPro" id="IPR045170">
    <property type="entry name" value="MTOX"/>
</dbReference>
<name>A0A7X6JXA6_9RHOB</name>
<keyword evidence="3" id="KW-0274">FAD</keyword>
<comment type="cofactor">
    <cofactor evidence="1">
        <name>FAD</name>
        <dbReference type="ChEBI" id="CHEBI:57692"/>
    </cofactor>
</comment>